<organism evidence="1 2">
    <name type="scientific">Caenorhabditis tropicalis</name>
    <dbReference type="NCBI Taxonomy" id="1561998"/>
    <lineage>
        <taxon>Eukaryota</taxon>
        <taxon>Metazoa</taxon>
        <taxon>Ecdysozoa</taxon>
        <taxon>Nematoda</taxon>
        <taxon>Chromadorea</taxon>
        <taxon>Rhabditida</taxon>
        <taxon>Rhabditina</taxon>
        <taxon>Rhabditomorpha</taxon>
        <taxon>Rhabditoidea</taxon>
        <taxon>Rhabditidae</taxon>
        <taxon>Peloderinae</taxon>
        <taxon>Caenorhabditis</taxon>
    </lineage>
</organism>
<reference evidence="2" key="1">
    <citation type="submission" date="2016-11" db="UniProtKB">
        <authorList>
            <consortium name="WormBaseParasite"/>
        </authorList>
    </citation>
    <scope>IDENTIFICATION</scope>
</reference>
<protein>
    <submittedName>
        <fullName evidence="2">VID27 domain-containing protein</fullName>
    </submittedName>
</protein>
<dbReference type="PANTHER" id="PTHR22921">
    <property type="entry name" value="PROTEIN CBG20088-RELATED"/>
    <property type="match status" value="1"/>
</dbReference>
<keyword evidence="1" id="KW-1185">Reference proteome</keyword>
<dbReference type="WBParaSite" id="Csp11.Scaffold630.g18475.t2">
    <property type="protein sequence ID" value="Csp11.Scaffold630.g18475.t2"/>
    <property type="gene ID" value="Csp11.Scaffold630.g18475"/>
</dbReference>
<dbReference type="Pfam" id="PF06869">
    <property type="entry name" value="DUF1258"/>
    <property type="match status" value="1"/>
</dbReference>
<dbReference type="Proteomes" id="UP000095282">
    <property type="component" value="Unplaced"/>
</dbReference>
<evidence type="ECO:0000313" key="1">
    <source>
        <dbReference type="Proteomes" id="UP000095282"/>
    </source>
</evidence>
<dbReference type="AlphaFoldDB" id="A0A1I7UR04"/>
<dbReference type="InterPro" id="IPR009667">
    <property type="entry name" value="DUF1258"/>
</dbReference>
<evidence type="ECO:0000313" key="2">
    <source>
        <dbReference type="WBParaSite" id="Csp11.Scaffold630.g18475.t2"/>
    </source>
</evidence>
<dbReference type="PANTHER" id="PTHR22921:SF27">
    <property type="entry name" value="C2H2-TYPE DOMAIN-CONTAINING PROTEIN-RELATED"/>
    <property type="match status" value="1"/>
</dbReference>
<dbReference type="STRING" id="1561998.A0A1I7UR04"/>
<name>A0A1I7UR04_9PELO</name>
<sequence length="578" mass="65285">MLADLPSNQMQKSCNILLEGMVESTTNPTTTLWNTILPMIIQDVEDEELHVGKFSLKTSIVTVSADQPAKRSLFGFKAHQASQSCFFCLSTGTFHKLGGSSKKVNTTEANYFVELSERSEVRSRDGTILDSEQGVNGFGDTPARIVQLIMPYDTPIDMLHNFGEGLCEVIIRELFGRGAPKSGMFHVEIDKLREAINEIVLPSQFSEIENCRNGTDKLAFFRLTLLSVAIRFEILNPHARFAIIAISMLANKMCASGVGPELFDEQLCSAAQWFLQENSNEYLSCKAHELLFHLPDANRLFKNVAPLSTFSFESSYQYALMGFSTRMTRNFSETVCSRALIHNSIRQEVFRRAHSNPSPSFLQFLTLTKGVVSRQSPYKNLITSKLDGEDRIVIGGSDIYGTLFLGCGTLVSEYQDSYTSNDVFFAKKRNGEQECCRFVGVVEMDGECFALSEPFRELPASKQFSSLMRAQSQASNSTENQLLLTIQLIENPERLNELDFSIQYANKPNNFMIGDTLPAWTREYRILRRLARKRWLEEEMITVGISIEEIKELDDLEEELTVEEVRMIDGIMTVQEIL</sequence>
<accession>A0A1I7UR04</accession>
<proteinExistence type="predicted"/>